<evidence type="ECO:0000256" key="6">
    <source>
        <dbReference type="PIRSR" id="PIRSR000138-1"/>
    </source>
</evidence>
<comment type="cofactor">
    <cofactor evidence="1">
        <name>FMN</name>
        <dbReference type="ChEBI" id="CHEBI:58210"/>
    </cofactor>
</comment>
<feature type="binding site" evidence="7">
    <location>
        <position position="174"/>
    </location>
    <ligand>
        <name>FMN</name>
        <dbReference type="ChEBI" id="CHEBI:58210"/>
    </ligand>
</feature>
<evidence type="ECO:0000256" key="5">
    <source>
        <dbReference type="ARBA" id="ARBA00024042"/>
    </source>
</evidence>
<dbReference type="GO" id="GO:0005886">
    <property type="term" value="C:plasma membrane"/>
    <property type="evidence" value="ECO:0007669"/>
    <property type="project" value="TreeGrafter"/>
</dbReference>
<reference evidence="9 10" key="1">
    <citation type="journal article" date="2010" name="J. Bacteriol.">
        <title>Genome sequences of Pelagibaca bermudensis HTCC2601T and Maritimibacter alkaliphilus HTCC2654T, the type strains of two marine Roseobacter genera.</title>
        <authorList>
            <person name="Thrash J.C."/>
            <person name="Cho J.C."/>
            <person name="Ferriera S."/>
            <person name="Johnson J."/>
            <person name="Vergin K.L."/>
            <person name="Giovannoni S.J."/>
        </authorList>
    </citation>
    <scope>NUCLEOTIDE SEQUENCE [LARGE SCALE GENOMIC DNA]</scope>
    <source>
        <strain evidence="10">DSM 26914 / JCM 13377 / KCTC 12554 / HTCC2601</strain>
    </source>
</reference>
<dbReference type="EMBL" id="AATQ01000017">
    <property type="protein sequence ID" value="EAU46183.1"/>
    <property type="molecule type" value="Genomic_DNA"/>
</dbReference>
<dbReference type="Proteomes" id="UP000006230">
    <property type="component" value="Unassembled WGS sequence"/>
</dbReference>
<evidence type="ECO:0000313" key="10">
    <source>
        <dbReference type="Proteomes" id="UP000006230"/>
    </source>
</evidence>
<dbReference type="PROSITE" id="PS51349">
    <property type="entry name" value="FMN_HYDROXY_ACID_DH_2"/>
    <property type="match status" value="1"/>
</dbReference>
<feature type="binding site" evidence="7">
    <location>
        <position position="295"/>
    </location>
    <ligand>
        <name>FMN</name>
        <dbReference type="ChEBI" id="CHEBI:58210"/>
    </ligand>
</feature>
<dbReference type="AlphaFoldDB" id="Q0FPN0"/>
<evidence type="ECO:0000259" key="8">
    <source>
        <dbReference type="PROSITE" id="PS51349"/>
    </source>
</evidence>
<organism evidence="9 10">
    <name type="scientific">Salipiger bermudensis (strain DSM 26914 / JCM 13377 / KCTC 12554 / HTCC2601)</name>
    <name type="common">Pelagibaca bermudensis</name>
    <dbReference type="NCBI Taxonomy" id="314265"/>
    <lineage>
        <taxon>Bacteria</taxon>
        <taxon>Pseudomonadati</taxon>
        <taxon>Pseudomonadota</taxon>
        <taxon>Alphaproteobacteria</taxon>
        <taxon>Rhodobacterales</taxon>
        <taxon>Roseobacteraceae</taxon>
        <taxon>Salipiger</taxon>
    </lineage>
</organism>
<dbReference type="GO" id="GO:0010181">
    <property type="term" value="F:FMN binding"/>
    <property type="evidence" value="ECO:0007669"/>
    <property type="project" value="InterPro"/>
</dbReference>
<dbReference type="OrthoDB" id="9770452at2"/>
<dbReference type="STRING" id="314265.R2601_01758"/>
<comment type="caution">
    <text evidence="9">The sequence shown here is derived from an EMBL/GenBank/DDBJ whole genome shotgun (WGS) entry which is preliminary data.</text>
</comment>
<dbReference type="InterPro" id="IPR013785">
    <property type="entry name" value="Aldolase_TIM"/>
</dbReference>
<feature type="binding site" evidence="7">
    <location>
        <position position="148"/>
    </location>
    <ligand>
        <name>glyoxylate</name>
        <dbReference type="ChEBI" id="CHEBI:36655"/>
    </ligand>
</feature>
<feature type="binding site" evidence="7">
    <location>
        <begin position="350"/>
        <end position="351"/>
    </location>
    <ligand>
        <name>FMN</name>
        <dbReference type="ChEBI" id="CHEBI:58210"/>
    </ligand>
</feature>
<dbReference type="InterPro" id="IPR000262">
    <property type="entry name" value="FMN-dep_DH"/>
</dbReference>
<dbReference type="InterPro" id="IPR008259">
    <property type="entry name" value="FMN_hydac_DH_AS"/>
</dbReference>
<dbReference type="PIRSF" id="PIRSF000138">
    <property type="entry name" value="Al-hdrx_acd_dh"/>
    <property type="match status" value="1"/>
</dbReference>
<accession>Q0FPN0</accession>
<feature type="binding site" evidence="7">
    <location>
        <position position="183"/>
    </location>
    <ligand>
        <name>glyoxylate</name>
        <dbReference type="ChEBI" id="CHEBI:36655"/>
    </ligand>
</feature>
<evidence type="ECO:0000256" key="1">
    <source>
        <dbReference type="ARBA" id="ARBA00001917"/>
    </source>
</evidence>
<feature type="binding site" evidence="7">
    <location>
        <position position="300"/>
    </location>
    <ligand>
        <name>glyoxylate</name>
        <dbReference type="ChEBI" id="CHEBI:36655"/>
    </ligand>
</feature>
<dbReference type="GO" id="GO:0009060">
    <property type="term" value="P:aerobic respiration"/>
    <property type="evidence" value="ECO:0007669"/>
    <property type="project" value="TreeGrafter"/>
</dbReference>
<dbReference type="InterPro" id="IPR012133">
    <property type="entry name" value="Alpha-hydoxy_acid_DH_FMN"/>
</dbReference>
<sequence>MTDTPSLIARGANAFVERRLRRILSLRDFERAAARKLPKPIFGYISGAAETNAALEGNQAAFAEIDFVTRVLRDVSSRSLETELLGRTYAAPFGIAPMGVSSLSGYRGDLALATAAVAAGIPMVISAASLIRMEEIAEAAPGVWYQAYLPPDAADVSALLKRVAATGIDTFVITVDSSVVPSRENNVRNGYKTPLRPSLKLAWDGITHPGWAIGTFLRTFAQHGMPYFENADAGRGAPLLSSRAVRDFSGRERLSWAQVEQVRREWTGKLVLKGILHPQDAIRARDTGADAIVVSNHGGRQLDHALSPMRALPRVVAAVPDMPVMIDGGFWRGTDILKALGLGAAFVFLGRPFNYAATVAGQPGVDHAIRLLVNELRADMGMLGLTTIPEMSAEALSLARFRCPVTPASELLQRRAPPIARAT</sequence>
<evidence type="ECO:0000256" key="4">
    <source>
        <dbReference type="ARBA" id="ARBA00023002"/>
    </source>
</evidence>
<keyword evidence="2 7" id="KW-0285">Flavoprotein</keyword>
<dbReference type="PROSITE" id="PS00557">
    <property type="entry name" value="FMN_HYDROXY_ACID_DH_1"/>
    <property type="match status" value="1"/>
</dbReference>
<dbReference type="SUPFAM" id="SSF51395">
    <property type="entry name" value="FMN-linked oxidoreductases"/>
    <property type="match status" value="1"/>
</dbReference>
<feature type="binding site" evidence="7">
    <location>
        <position position="273"/>
    </location>
    <ligand>
        <name>FMN</name>
        <dbReference type="ChEBI" id="CHEBI:58210"/>
    </ligand>
</feature>
<dbReference type="CDD" id="cd02809">
    <property type="entry name" value="alpha_hydroxyacid_oxid_FMN"/>
    <property type="match status" value="1"/>
</dbReference>
<feature type="active site" description="Proton acceptor" evidence="6">
    <location>
        <position position="297"/>
    </location>
</feature>
<name>Q0FPN0_SALBH</name>
<feature type="binding site" evidence="7">
    <location>
        <position position="297"/>
    </location>
    <ligand>
        <name>glyoxylate</name>
        <dbReference type="ChEBI" id="CHEBI:36655"/>
    </ligand>
</feature>
<feature type="binding site" evidence="7">
    <location>
        <position position="44"/>
    </location>
    <ligand>
        <name>glyoxylate</name>
        <dbReference type="ChEBI" id="CHEBI:36655"/>
    </ligand>
</feature>
<dbReference type="InterPro" id="IPR037396">
    <property type="entry name" value="FMN_HAD"/>
</dbReference>
<gene>
    <name evidence="9" type="ORF">R2601_01758</name>
</gene>
<evidence type="ECO:0000256" key="3">
    <source>
        <dbReference type="ARBA" id="ARBA00022643"/>
    </source>
</evidence>
<dbReference type="PANTHER" id="PTHR10578">
    <property type="entry name" value="S -2-HYDROXY-ACID OXIDASE-RELATED"/>
    <property type="match status" value="1"/>
</dbReference>
<feature type="domain" description="FMN hydroxy acid dehydrogenase" evidence="8">
    <location>
        <begin position="18"/>
        <end position="401"/>
    </location>
</feature>
<evidence type="ECO:0000313" key="9">
    <source>
        <dbReference type="EMBL" id="EAU46183.1"/>
    </source>
</evidence>
<dbReference type="eggNOG" id="COG1304">
    <property type="taxonomic scope" value="Bacteria"/>
</dbReference>
<feature type="binding site" evidence="7">
    <location>
        <position position="146"/>
    </location>
    <ligand>
        <name>FMN</name>
        <dbReference type="ChEBI" id="CHEBI:58210"/>
    </ligand>
</feature>
<dbReference type="Pfam" id="PF01070">
    <property type="entry name" value="FMN_dh"/>
    <property type="match status" value="1"/>
</dbReference>
<dbReference type="GO" id="GO:0004459">
    <property type="term" value="F:L-lactate dehydrogenase (NAD+) activity"/>
    <property type="evidence" value="ECO:0007669"/>
    <property type="project" value="TreeGrafter"/>
</dbReference>
<keyword evidence="10" id="KW-1185">Reference proteome</keyword>
<comment type="similarity">
    <text evidence="5">Belongs to the FMN-dependent alpha-hydroxy acid dehydrogenase family.</text>
</comment>
<dbReference type="HOGENOM" id="CLU_020639_0_0_5"/>
<feature type="binding site" evidence="7">
    <location>
        <position position="126"/>
    </location>
    <ligand>
        <name>FMN</name>
        <dbReference type="ChEBI" id="CHEBI:58210"/>
    </ligand>
</feature>
<evidence type="ECO:0000256" key="7">
    <source>
        <dbReference type="PIRSR" id="PIRSR000138-2"/>
    </source>
</evidence>
<feature type="binding site" evidence="7">
    <location>
        <begin position="97"/>
        <end position="99"/>
    </location>
    <ligand>
        <name>FMN</name>
        <dbReference type="ChEBI" id="CHEBI:58210"/>
    </ligand>
</feature>
<proteinExistence type="inferred from homology"/>
<evidence type="ECO:0000256" key="2">
    <source>
        <dbReference type="ARBA" id="ARBA00022630"/>
    </source>
</evidence>
<dbReference type="Gene3D" id="3.20.20.70">
    <property type="entry name" value="Aldolase class I"/>
    <property type="match status" value="1"/>
</dbReference>
<protein>
    <submittedName>
        <fullName evidence="9">Putative L-lactate dehydrogenase</fullName>
    </submittedName>
</protein>
<dbReference type="PANTHER" id="PTHR10578:SF107">
    <property type="entry name" value="2-HYDROXYACID OXIDASE 1"/>
    <property type="match status" value="1"/>
</dbReference>
<keyword evidence="3 7" id="KW-0288">FMN</keyword>
<keyword evidence="4" id="KW-0560">Oxidoreductase</keyword>